<sequence>MYQPFPGVRKDETTFTGLTNCFARSGGMFQKLTDRARRVVVLSQDEAKMLDHDYIGTEHLLLGLIREDEGVGATVLKNLGLSLEDVRRHVEESQGRGQSVVSEYLPFTPSAREALQSSDEESLQRSLDYIGTEHLLLGLVRDGASTAAQVLVKLGVDLEQVGRATDELVQQHRVK</sequence>
<dbReference type="RefSeq" id="WP_379528644.1">
    <property type="nucleotide sequence ID" value="NZ_JBHSBI010000006.1"/>
</dbReference>
<dbReference type="Proteomes" id="UP001595851">
    <property type="component" value="Unassembled WGS sequence"/>
</dbReference>
<keyword evidence="3" id="KW-0645">Protease</keyword>
<accession>A0ABV8G7D9</accession>
<gene>
    <name evidence="3" type="ORF">ACFOY2_15255</name>
</gene>
<comment type="caution">
    <text evidence="3">The sequence shown here is derived from an EMBL/GenBank/DDBJ whole genome shotgun (WGS) entry which is preliminary data.</text>
</comment>
<dbReference type="InterPro" id="IPR004176">
    <property type="entry name" value="Clp_R_N"/>
</dbReference>
<dbReference type="PROSITE" id="PS51903">
    <property type="entry name" value="CLP_R"/>
    <property type="match status" value="1"/>
</dbReference>
<dbReference type="InterPro" id="IPR044217">
    <property type="entry name" value="CLPT1/2"/>
</dbReference>
<dbReference type="SUPFAM" id="SSF81923">
    <property type="entry name" value="Double Clp-N motif"/>
    <property type="match status" value="1"/>
</dbReference>
<dbReference type="GO" id="GO:0006508">
    <property type="term" value="P:proteolysis"/>
    <property type="evidence" value="ECO:0007669"/>
    <property type="project" value="UniProtKB-KW"/>
</dbReference>
<evidence type="ECO:0000313" key="3">
    <source>
        <dbReference type="EMBL" id="MFC4008587.1"/>
    </source>
</evidence>
<dbReference type="EMBL" id="JBHSBI010000006">
    <property type="protein sequence ID" value="MFC4008587.1"/>
    <property type="molecule type" value="Genomic_DNA"/>
</dbReference>
<dbReference type="PANTHER" id="PTHR47016">
    <property type="entry name" value="ATP-DEPENDENT CLP PROTEASE ATP-BINDING SUBUNIT CLPT1, CHLOROPLASTIC"/>
    <property type="match status" value="1"/>
</dbReference>
<proteinExistence type="predicted"/>
<dbReference type="PANTHER" id="PTHR47016:SF5">
    <property type="entry name" value="CLP DOMAIN SUPERFAMILY PROTEIN"/>
    <property type="match status" value="1"/>
</dbReference>
<evidence type="ECO:0000259" key="2">
    <source>
        <dbReference type="PROSITE" id="PS51903"/>
    </source>
</evidence>
<dbReference type="GO" id="GO:0008233">
    <property type="term" value="F:peptidase activity"/>
    <property type="evidence" value="ECO:0007669"/>
    <property type="project" value="UniProtKB-KW"/>
</dbReference>
<name>A0ABV8G7D9_9ACTN</name>
<keyword evidence="1" id="KW-0677">Repeat</keyword>
<organism evidence="3 4">
    <name type="scientific">Nonomuraea purpurea</name>
    <dbReference type="NCBI Taxonomy" id="1849276"/>
    <lineage>
        <taxon>Bacteria</taxon>
        <taxon>Bacillati</taxon>
        <taxon>Actinomycetota</taxon>
        <taxon>Actinomycetes</taxon>
        <taxon>Streptosporangiales</taxon>
        <taxon>Streptosporangiaceae</taxon>
        <taxon>Nonomuraea</taxon>
    </lineage>
</organism>
<protein>
    <submittedName>
        <fullName evidence="3">Clp protease N-terminal domain-containing protein</fullName>
    </submittedName>
</protein>
<reference evidence="4" key="1">
    <citation type="journal article" date="2019" name="Int. J. Syst. Evol. Microbiol.">
        <title>The Global Catalogue of Microorganisms (GCM) 10K type strain sequencing project: providing services to taxonomists for standard genome sequencing and annotation.</title>
        <authorList>
            <consortium name="The Broad Institute Genomics Platform"/>
            <consortium name="The Broad Institute Genome Sequencing Center for Infectious Disease"/>
            <person name="Wu L."/>
            <person name="Ma J."/>
        </authorList>
    </citation>
    <scope>NUCLEOTIDE SEQUENCE [LARGE SCALE GENOMIC DNA]</scope>
    <source>
        <strain evidence="4">TBRC 1276</strain>
    </source>
</reference>
<keyword evidence="4" id="KW-1185">Reference proteome</keyword>
<keyword evidence="3" id="KW-0378">Hydrolase</keyword>
<dbReference type="Pfam" id="PF02861">
    <property type="entry name" value="Clp_N"/>
    <property type="match status" value="1"/>
</dbReference>
<dbReference type="Gene3D" id="1.10.1780.10">
    <property type="entry name" value="Clp, N-terminal domain"/>
    <property type="match status" value="1"/>
</dbReference>
<evidence type="ECO:0000256" key="1">
    <source>
        <dbReference type="PROSITE-ProRule" id="PRU01251"/>
    </source>
</evidence>
<evidence type="ECO:0000313" key="4">
    <source>
        <dbReference type="Proteomes" id="UP001595851"/>
    </source>
</evidence>
<feature type="domain" description="Clp R" evidence="2">
    <location>
        <begin position="29"/>
        <end position="171"/>
    </location>
</feature>
<dbReference type="InterPro" id="IPR036628">
    <property type="entry name" value="Clp_N_dom_sf"/>
</dbReference>